<dbReference type="OrthoDB" id="4470569at2"/>
<dbReference type="Gene3D" id="2.40.50.840">
    <property type="match status" value="1"/>
</dbReference>
<dbReference type="SUPFAM" id="SSF53901">
    <property type="entry name" value="Thiolase-like"/>
    <property type="match status" value="2"/>
</dbReference>
<keyword evidence="2 5" id="KW-0808">Transferase</keyword>
<gene>
    <name evidence="5" type="ORF">EV378_5988</name>
</gene>
<reference evidence="5 6" key="1">
    <citation type="submission" date="2019-03" db="EMBL/GenBank/DDBJ databases">
        <title>Sequencing the genomes of 1000 actinobacteria strains.</title>
        <authorList>
            <person name="Klenk H.-P."/>
        </authorList>
    </citation>
    <scope>NUCLEOTIDE SEQUENCE [LARGE SCALE GENOMIC DNA]</scope>
    <source>
        <strain evidence="5 6">DSM 44969</strain>
    </source>
</reference>
<protein>
    <submittedName>
        <fullName evidence="5">Acetyl-CoA C-acetyltransferase</fullName>
    </submittedName>
</protein>
<evidence type="ECO:0000256" key="1">
    <source>
        <dbReference type="ARBA" id="ARBA00010982"/>
    </source>
</evidence>
<evidence type="ECO:0000313" key="5">
    <source>
        <dbReference type="EMBL" id="TCK21991.1"/>
    </source>
</evidence>
<keyword evidence="3" id="KW-0012">Acyltransferase</keyword>
<dbReference type="PANTHER" id="PTHR18919:SF139">
    <property type="entry name" value="THIOLASE-LIKE PROTEIN TYPE 1 ADDITIONAL C-TERMINAL DOMAIN-CONTAINING PROTEIN"/>
    <property type="match status" value="1"/>
</dbReference>
<evidence type="ECO:0000259" key="4">
    <source>
        <dbReference type="Pfam" id="PF18313"/>
    </source>
</evidence>
<comment type="caution">
    <text evidence="5">The sequence shown here is derived from an EMBL/GenBank/DDBJ whole genome shotgun (WGS) entry which is preliminary data.</text>
</comment>
<dbReference type="Gene3D" id="3.40.47.10">
    <property type="match status" value="1"/>
</dbReference>
<feature type="domain" description="Thiolase-like protein type 1 additional C-terminal" evidence="4">
    <location>
        <begin position="417"/>
        <end position="492"/>
    </location>
</feature>
<dbReference type="Pfam" id="PF18313">
    <property type="entry name" value="TLP1_add_C"/>
    <property type="match status" value="1"/>
</dbReference>
<name>A0A4R1HLL6_PSEEN</name>
<evidence type="ECO:0000313" key="6">
    <source>
        <dbReference type="Proteomes" id="UP000295560"/>
    </source>
</evidence>
<dbReference type="Proteomes" id="UP000295560">
    <property type="component" value="Unassembled WGS sequence"/>
</dbReference>
<dbReference type="InterPro" id="IPR016039">
    <property type="entry name" value="Thiolase-like"/>
</dbReference>
<dbReference type="PANTHER" id="PTHR18919">
    <property type="entry name" value="ACETYL-COA C-ACYLTRANSFERASE"/>
    <property type="match status" value="1"/>
</dbReference>
<dbReference type="AlphaFoldDB" id="A0A4R1HLL6"/>
<keyword evidence="6" id="KW-1185">Reference proteome</keyword>
<accession>A0A4R1HLL6</accession>
<dbReference type="RefSeq" id="WP_132430666.1">
    <property type="nucleotide sequence ID" value="NZ_SMFZ01000002.1"/>
</dbReference>
<organism evidence="5 6">
    <name type="scientific">Pseudonocardia endophytica</name>
    <dbReference type="NCBI Taxonomy" id="401976"/>
    <lineage>
        <taxon>Bacteria</taxon>
        <taxon>Bacillati</taxon>
        <taxon>Actinomycetota</taxon>
        <taxon>Actinomycetes</taxon>
        <taxon>Pseudonocardiales</taxon>
        <taxon>Pseudonocardiaceae</taxon>
        <taxon>Pseudonocardia</taxon>
    </lineage>
</organism>
<dbReference type="GO" id="GO:0016746">
    <property type="term" value="F:acyltransferase activity"/>
    <property type="evidence" value="ECO:0007669"/>
    <property type="project" value="UniProtKB-KW"/>
</dbReference>
<proteinExistence type="inferred from homology"/>
<evidence type="ECO:0000256" key="3">
    <source>
        <dbReference type="ARBA" id="ARBA00023315"/>
    </source>
</evidence>
<sequence>MTDREDVRSGGQVVVVGVGQLRNNREKDPARAREPLELIRSAVGRAAEDAGIGADALSGVDTVGLVQVVSWSYDDLSGSVASAIGASGARTVESGAGGHQPVAVLTELAAAIAAGDSELAVVCGGEAQSSLELLGAAKEPDRAEGWSRSPGGAGTFSRATGGTERMWDLGLVGPIRVYPLWENRLRHDLGQSFDESQSWSASMYAGFSEVAAGNEAAWNRDPVTAEQVSDIGPDNRMICYPYPLRMNALNRVDQAAAVILASPAAADRLGVPREQWVYLSAAALDADCEDVLERDTYGGSPGLGRSLDAALAQSGSTAGALDVVDLYSCFPIVPKLGALHLGLDRDTELSATGGLTSFGGAHNNYSAHALVAVVRRLRSSGGRGLVYANGEYLTKHAAVVLDTDDPDGFRWSEAHASDHPAVRVDDGYVGPLEIETYTVEFDREGNPARGFVIGRSPDGARTGVRVSKSDRATLSTLVDPGVDPVGHAGTVVAQDDRRLFTLGDS</sequence>
<evidence type="ECO:0000256" key="2">
    <source>
        <dbReference type="ARBA" id="ARBA00022679"/>
    </source>
</evidence>
<dbReference type="EMBL" id="SMFZ01000002">
    <property type="protein sequence ID" value="TCK21991.1"/>
    <property type="molecule type" value="Genomic_DNA"/>
</dbReference>
<dbReference type="InterPro" id="IPR040771">
    <property type="entry name" value="TLP1_add_C"/>
</dbReference>
<comment type="similarity">
    <text evidence="1">Belongs to the thiolase-like superfamily. Thiolase family.</text>
</comment>